<feature type="transmembrane region" description="Helical" evidence="5">
    <location>
        <begin position="313"/>
        <end position="334"/>
    </location>
</feature>
<reference evidence="7" key="1">
    <citation type="submission" date="2017-02" db="EMBL/GenBank/DDBJ databases">
        <authorList>
            <person name="Varghese N."/>
            <person name="Submissions S."/>
        </authorList>
    </citation>
    <scope>NUCLEOTIDE SEQUENCE [LARGE SCALE GENOMIC DNA]</scope>
    <source>
        <strain evidence="7">ATCC BAA-34</strain>
    </source>
</reference>
<feature type="transmembrane region" description="Helical" evidence="5">
    <location>
        <begin position="273"/>
        <end position="292"/>
    </location>
</feature>
<feature type="transmembrane region" description="Helical" evidence="5">
    <location>
        <begin position="100"/>
        <end position="121"/>
    </location>
</feature>
<keyword evidence="3 5" id="KW-1133">Transmembrane helix</keyword>
<dbReference type="Pfam" id="PF01943">
    <property type="entry name" value="Polysacc_synt"/>
    <property type="match status" value="1"/>
</dbReference>
<feature type="transmembrane region" description="Helical" evidence="5">
    <location>
        <begin position="161"/>
        <end position="181"/>
    </location>
</feature>
<dbReference type="InterPro" id="IPR052556">
    <property type="entry name" value="PolySynth_Transporter"/>
</dbReference>
<evidence type="ECO:0000313" key="6">
    <source>
        <dbReference type="EMBL" id="SJZ70049.1"/>
    </source>
</evidence>
<keyword evidence="7" id="KW-1185">Reference proteome</keyword>
<dbReference type="Proteomes" id="UP000190102">
    <property type="component" value="Unassembled WGS sequence"/>
</dbReference>
<dbReference type="GO" id="GO:0016020">
    <property type="term" value="C:membrane"/>
    <property type="evidence" value="ECO:0007669"/>
    <property type="project" value="UniProtKB-SubCell"/>
</dbReference>
<evidence type="ECO:0000256" key="5">
    <source>
        <dbReference type="SAM" id="Phobius"/>
    </source>
</evidence>
<sequence>MLCTFFLCSKESSGRRTPLRKVIRNTGWMLFDKIFRQGAVFCLNIWIMRYLGPDKFGLLSYATAFVSLFLAVANLGLFGIVTRDLVKYPESRNEILGTALLLKVVGGLSVVLLAVTAIHFLRPGDTFSLYLIVIVSSGMIFQAFEVFDFWFLSQLQSKNSFWANLPGFVLIFFVKIVLVVTGAPLSAFAWAAFFEIVLAAMGFLFMYHRTTGELFKLHFSLAWAKMLLRDSFPLIFAGLMMMIYTRIDQVMLGQMTGDGSVGIYSAAAKIAEFWYVFPTMLLQSLYPGIIAAKNIDSSAYNNYLQRLFDSMAVSSWLFALPLCLFANTVITLLYGKAYAGAATVLSVYVMSGIFVMVGHVREYWVTVENITRLSLYSTSLGALVNIILNFMLIPRYGAVGAAYATLLALFIASYAINLLSQQTRHIFRMQTNAILLLPAILRLSKREVLKETKIVD</sequence>
<accession>A0A1T4MSK5</accession>
<proteinExistence type="predicted"/>
<feature type="transmembrane region" description="Helical" evidence="5">
    <location>
        <begin position="373"/>
        <end position="393"/>
    </location>
</feature>
<keyword evidence="4 5" id="KW-0472">Membrane</keyword>
<dbReference type="PANTHER" id="PTHR43424">
    <property type="entry name" value="LOCUS PUTATIVE PROTEIN 1-RELATED"/>
    <property type="match status" value="1"/>
</dbReference>
<dbReference type="InterPro" id="IPR002797">
    <property type="entry name" value="Polysacc_synth"/>
</dbReference>
<feature type="transmembrane region" description="Helical" evidence="5">
    <location>
        <begin position="399"/>
        <end position="419"/>
    </location>
</feature>
<comment type="subcellular location">
    <subcellularLocation>
        <location evidence="1">Membrane</location>
        <topology evidence="1">Multi-pass membrane protein</topology>
    </subcellularLocation>
</comment>
<dbReference type="EMBL" id="FUWR01000006">
    <property type="protein sequence ID" value="SJZ70049.1"/>
    <property type="molecule type" value="Genomic_DNA"/>
</dbReference>
<feature type="transmembrane region" description="Helical" evidence="5">
    <location>
        <begin position="58"/>
        <end position="80"/>
    </location>
</feature>
<dbReference type="PANTHER" id="PTHR43424:SF1">
    <property type="entry name" value="LOCUS PUTATIVE PROTEIN 1-RELATED"/>
    <property type="match status" value="1"/>
</dbReference>
<gene>
    <name evidence="6" type="ORF">SAMN02745119_01386</name>
</gene>
<feature type="transmembrane region" description="Helical" evidence="5">
    <location>
        <begin position="187"/>
        <end position="207"/>
    </location>
</feature>
<dbReference type="AlphaFoldDB" id="A0A1T4MSK5"/>
<dbReference type="CDD" id="cd13128">
    <property type="entry name" value="MATE_Wzx_like"/>
    <property type="match status" value="1"/>
</dbReference>
<feature type="transmembrane region" description="Helical" evidence="5">
    <location>
        <begin position="227"/>
        <end position="247"/>
    </location>
</feature>
<evidence type="ECO:0000256" key="2">
    <source>
        <dbReference type="ARBA" id="ARBA00022692"/>
    </source>
</evidence>
<evidence type="ECO:0000313" key="7">
    <source>
        <dbReference type="Proteomes" id="UP000190102"/>
    </source>
</evidence>
<evidence type="ECO:0000256" key="1">
    <source>
        <dbReference type="ARBA" id="ARBA00004141"/>
    </source>
</evidence>
<name>A0A1T4MSK5_9BACT</name>
<protein>
    <submittedName>
        <fullName evidence="6">Polysaccharide biosynthesis C-terminal domain-containing protein</fullName>
    </submittedName>
</protein>
<evidence type="ECO:0000256" key="4">
    <source>
        <dbReference type="ARBA" id="ARBA00023136"/>
    </source>
</evidence>
<feature type="transmembrane region" description="Helical" evidence="5">
    <location>
        <begin position="340"/>
        <end position="361"/>
    </location>
</feature>
<feature type="transmembrane region" description="Helical" evidence="5">
    <location>
        <begin position="127"/>
        <end position="149"/>
    </location>
</feature>
<evidence type="ECO:0000256" key="3">
    <source>
        <dbReference type="ARBA" id="ARBA00022989"/>
    </source>
</evidence>
<organism evidence="6 7">
    <name type="scientific">Trichlorobacter thiogenes</name>
    <dbReference type="NCBI Taxonomy" id="115783"/>
    <lineage>
        <taxon>Bacteria</taxon>
        <taxon>Pseudomonadati</taxon>
        <taxon>Thermodesulfobacteriota</taxon>
        <taxon>Desulfuromonadia</taxon>
        <taxon>Geobacterales</taxon>
        <taxon>Geobacteraceae</taxon>
        <taxon>Trichlorobacter</taxon>
    </lineage>
</organism>
<dbReference type="STRING" id="115783.SAMN02745119_01386"/>
<keyword evidence="2 5" id="KW-0812">Transmembrane</keyword>